<gene>
    <name evidence="2" type="ORF">TCIL3000_8_570</name>
</gene>
<dbReference type="EMBL" id="HE575321">
    <property type="protein sequence ID" value="CCC91851.1"/>
    <property type="molecule type" value="Genomic_DNA"/>
</dbReference>
<proteinExistence type="predicted"/>
<keyword evidence="1" id="KW-1133">Transmembrane helix</keyword>
<protein>
    <submittedName>
        <fullName evidence="2">Uncharacterized protein</fullName>
    </submittedName>
</protein>
<accession>G0UR40</accession>
<sequence>MMIPLIPPRNVSVDKRAHFAAFHPFQCHFHHFRLVTCKIICVFFPFFYALIHQRAFLFWFTNIFVTWTCVSTICSSSLCSLVFFFSHTFDPSHFICVFFTQFAHCLSRA</sequence>
<organism evidence="2">
    <name type="scientific">Trypanosoma congolense (strain IL3000)</name>
    <dbReference type="NCBI Taxonomy" id="1068625"/>
    <lineage>
        <taxon>Eukaryota</taxon>
        <taxon>Discoba</taxon>
        <taxon>Euglenozoa</taxon>
        <taxon>Kinetoplastea</taxon>
        <taxon>Metakinetoplastina</taxon>
        <taxon>Trypanosomatida</taxon>
        <taxon>Trypanosomatidae</taxon>
        <taxon>Trypanosoma</taxon>
        <taxon>Nannomonas</taxon>
    </lineage>
</organism>
<dbReference type="AlphaFoldDB" id="G0UR40"/>
<name>G0UR40_TRYCI</name>
<evidence type="ECO:0000313" key="2">
    <source>
        <dbReference type="EMBL" id="CCC91851.1"/>
    </source>
</evidence>
<keyword evidence="1" id="KW-0472">Membrane</keyword>
<reference evidence="2" key="1">
    <citation type="journal article" date="2012" name="Proc. Natl. Acad. Sci. U.S.A.">
        <title>Antigenic diversity is generated by distinct evolutionary mechanisms in African trypanosome species.</title>
        <authorList>
            <person name="Jackson A.P."/>
            <person name="Berry A."/>
            <person name="Aslett M."/>
            <person name="Allison H.C."/>
            <person name="Burton P."/>
            <person name="Vavrova-Anderson J."/>
            <person name="Brown R."/>
            <person name="Browne H."/>
            <person name="Corton N."/>
            <person name="Hauser H."/>
            <person name="Gamble J."/>
            <person name="Gilderthorp R."/>
            <person name="Marcello L."/>
            <person name="McQuillan J."/>
            <person name="Otto T.D."/>
            <person name="Quail M.A."/>
            <person name="Sanders M.J."/>
            <person name="van Tonder A."/>
            <person name="Ginger M.L."/>
            <person name="Field M.C."/>
            <person name="Barry J.D."/>
            <person name="Hertz-Fowler C."/>
            <person name="Berriman M."/>
        </authorList>
    </citation>
    <scope>NUCLEOTIDE SEQUENCE</scope>
    <source>
        <strain evidence="2">IL3000</strain>
    </source>
</reference>
<evidence type="ECO:0000256" key="1">
    <source>
        <dbReference type="SAM" id="Phobius"/>
    </source>
</evidence>
<feature type="transmembrane region" description="Helical" evidence="1">
    <location>
        <begin position="32"/>
        <end position="51"/>
    </location>
</feature>
<feature type="transmembrane region" description="Helical" evidence="1">
    <location>
        <begin position="57"/>
        <end position="85"/>
    </location>
</feature>
<keyword evidence="1" id="KW-0812">Transmembrane</keyword>